<dbReference type="GO" id="GO:0004252">
    <property type="term" value="F:serine-type endopeptidase activity"/>
    <property type="evidence" value="ECO:0007669"/>
    <property type="project" value="InterPro"/>
</dbReference>
<dbReference type="PRINTS" id="PR00834">
    <property type="entry name" value="PROTEASES2C"/>
</dbReference>
<evidence type="ECO:0000256" key="10">
    <source>
        <dbReference type="ARBA" id="ARBA00022801"/>
    </source>
</evidence>
<feature type="active site" description="Charge relay system" evidence="14">
    <location>
        <position position="253"/>
    </location>
</feature>
<protein>
    <recommendedName>
        <fullName evidence="5">Probable periplasmic serine endoprotease DegP-like</fullName>
        <ecNumber evidence="4">3.4.21.107</ecNumber>
    </recommendedName>
    <alternativeName>
        <fullName evidence="13">Protease Do</fullName>
    </alternativeName>
</protein>
<dbReference type="SUPFAM" id="SSF50156">
    <property type="entry name" value="PDZ domain-like"/>
    <property type="match status" value="2"/>
</dbReference>
<evidence type="ECO:0000256" key="7">
    <source>
        <dbReference type="ARBA" id="ARBA00022729"/>
    </source>
</evidence>
<evidence type="ECO:0000256" key="8">
    <source>
        <dbReference type="ARBA" id="ARBA00022737"/>
    </source>
</evidence>
<dbReference type="PANTHER" id="PTHR22939">
    <property type="entry name" value="SERINE PROTEASE FAMILY S1C HTRA-RELATED"/>
    <property type="match status" value="1"/>
</dbReference>
<feature type="domain" description="PDZ" evidence="16">
    <location>
        <begin position="417"/>
        <end position="498"/>
    </location>
</feature>
<dbReference type="EMBL" id="DTGR01000174">
    <property type="protein sequence ID" value="HHS30254.1"/>
    <property type="molecule type" value="Genomic_DNA"/>
</dbReference>
<evidence type="ECO:0000256" key="12">
    <source>
        <dbReference type="ARBA" id="ARBA00023016"/>
    </source>
</evidence>
<feature type="active site" description="Charge relay system" evidence="14">
    <location>
        <position position="149"/>
    </location>
</feature>
<feature type="binding site" evidence="15">
    <location>
        <begin position="251"/>
        <end position="253"/>
    </location>
    <ligand>
        <name>substrate</name>
    </ligand>
</feature>
<comment type="subcellular location">
    <subcellularLocation>
        <location evidence="2">Periplasm</location>
    </subcellularLocation>
</comment>
<evidence type="ECO:0000313" key="17">
    <source>
        <dbReference type="EMBL" id="HHS30254.1"/>
    </source>
</evidence>
<evidence type="ECO:0000256" key="4">
    <source>
        <dbReference type="ARBA" id="ARBA00013035"/>
    </source>
</evidence>
<keyword evidence="10" id="KW-0378">Hydrolase</keyword>
<comment type="similarity">
    <text evidence="3">Belongs to the peptidase S1C family.</text>
</comment>
<evidence type="ECO:0000256" key="14">
    <source>
        <dbReference type="PIRSR" id="PIRSR611782-1"/>
    </source>
</evidence>
<dbReference type="InterPro" id="IPR011782">
    <property type="entry name" value="Pept_S1C_Do"/>
</dbReference>
<keyword evidence="6 17" id="KW-0645">Protease</keyword>
<dbReference type="InterPro" id="IPR001940">
    <property type="entry name" value="Peptidase_S1C"/>
</dbReference>
<evidence type="ECO:0000256" key="13">
    <source>
        <dbReference type="ARBA" id="ARBA00032850"/>
    </source>
</evidence>
<gene>
    <name evidence="17" type="ORF">ENV52_11210</name>
</gene>
<evidence type="ECO:0000259" key="16">
    <source>
        <dbReference type="PROSITE" id="PS50106"/>
    </source>
</evidence>
<feature type="binding site" evidence="15">
    <location>
        <position position="179"/>
    </location>
    <ligand>
        <name>substrate</name>
    </ligand>
</feature>
<feature type="active site" description="Charge relay system" evidence="14">
    <location>
        <position position="179"/>
    </location>
</feature>
<dbReference type="Gene3D" id="2.30.42.10">
    <property type="match status" value="2"/>
</dbReference>
<keyword evidence="9" id="KW-0574">Periplasm</keyword>
<dbReference type="FunFam" id="2.40.10.120:FF:000007">
    <property type="entry name" value="Periplasmic serine endoprotease DegP-like"/>
    <property type="match status" value="1"/>
</dbReference>
<dbReference type="Gene3D" id="2.40.10.120">
    <property type="match status" value="1"/>
</dbReference>
<reference evidence="17" key="1">
    <citation type="journal article" date="2020" name="mSystems">
        <title>Genome- and Community-Level Interaction Insights into Carbon Utilization and Element Cycling Functions of Hydrothermarchaeota in Hydrothermal Sediment.</title>
        <authorList>
            <person name="Zhou Z."/>
            <person name="Liu Y."/>
            <person name="Xu W."/>
            <person name="Pan J."/>
            <person name="Luo Z.H."/>
            <person name="Li M."/>
        </authorList>
    </citation>
    <scope>NUCLEOTIDE SEQUENCE [LARGE SCALE GENOMIC DNA]</scope>
    <source>
        <strain evidence="17">SpSt-767</strain>
    </source>
</reference>
<dbReference type="Pfam" id="PF13365">
    <property type="entry name" value="Trypsin_2"/>
    <property type="match status" value="1"/>
</dbReference>
<dbReference type="InterPro" id="IPR041489">
    <property type="entry name" value="PDZ_6"/>
</dbReference>
<keyword evidence="11" id="KW-0720">Serine protease</keyword>
<dbReference type="NCBIfam" id="TIGR02037">
    <property type="entry name" value="degP_htrA_DO"/>
    <property type="match status" value="1"/>
</dbReference>
<dbReference type="PANTHER" id="PTHR22939:SF130">
    <property type="entry name" value="PERIPLASMIC SERINE ENDOPROTEASE DEGP-LIKE-RELATED"/>
    <property type="match status" value="1"/>
</dbReference>
<dbReference type="Pfam" id="PF13180">
    <property type="entry name" value="PDZ_2"/>
    <property type="match status" value="1"/>
</dbReference>
<dbReference type="GO" id="GO:0006508">
    <property type="term" value="P:proteolysis"/>
    <property type="evidence" value="ECO:0007669"/>
    <property type="project" value="UniProtKB-KW"/>
</dbReference>
<evidence type="ECO:0000256" key="15">
    <source>
        <dbReference type="PIRSR" id="PIRSR611782-2"/>
    </source>
</evidence>
<dbReference type="SMART" id="SM00228">
    <property type="entry name" value="PDZ"/>
    <property type="match status" value="2"/>
</dbReference>
<dbReference type="PROSITE" id="PS50106">
    <property type="entry name" value="PDZ"/>
    <property type="match status" value="2"/>
</dbReference>
<evidence type="ECO:0000256" key="11">
    <source>
        <dbReference type="ARBA" id="ARBA00022825"/>
    </source>
</evidence>
<feature type="binding site" evidence="15">
    <location>
        <position position="149"/>
    </location>
    <ligand>
        <name>substrate</name>
    </ligand>
</feature>
<keyword evidence="8" id="KW-0677">Repeat</keyword>
<comment type="caution">
    <text evidence="17">The sequence shown here is derived from an EMBL/GenBank/DDBJ whole genome shotgun (WGS) entry which is preliminary data.</text>
</comment>
<name>A0A7V6DQH9_9BACT</name>
<feature type="domain" description="PDZ" evidence="16">
    <location>
        <begin position="301"/>
        <end position="385"/>
    </location>
</feature>
<dbReference type="GO" id="GO:0042597">
    <property type="term" value="C:periplasmic space"/>
    <property type="evidence" value="ECO:0007669"/>
    <property type="project" value="UniProtKB-SubCell"/>
</dbReference>
<organism evidence="17">
    <name type="scientific">Desulfobacca acetoxidans</name>
    <dbReference type="NCBI Taxonomy" id="60893"/>
    <lineage>
        <taxon>Bacteria</taxon>
        <taxon>Pseudomonadati</taxon>
        <taxon>Thermodesulfobacteriota</taxon>
        <taxon>Desulfobaccia</taxon>
        <taxon>Desulfobaccales</taxon>
        <taxon>Desulfobaccaceae</taxon>
        <taxon>Desulfobacca</taxon>
    </lineage>
</organism>
<evidence type="ECO:0000256" key="2">
    <source>
        <dbReference type="ARBA" id="ARBA00004418"/>
    </source>
</evidence>
<dbReference type="InterPro" id="IPR009003">
    <property type="entry name" value="Peptidase_S1_PA"/>
</dbReference>
<keyword evidence="7" id="KW-0732">Signal</keyword>
<evidence type="ECO:0000256" key="1">
    <source>
        <dbReference type="ARBA" id="ARBA00001772"/>
    </source>
</evidence>
<accession>A0A7V6DQH9</accession>
<dbReference type="InterPro" id="IPR001478">
    <property type="entry name" value="PDZ"/>
</dbReference>
<proteinExistence type="inferred from homology"/>
<comment type="catalytic activity">
    <reaction evidence="1">
        <text>Acts on substrates that are at least partially unfolded. The cleavage site P1 residue is normally between a pair of hydrophobic residues, such as Val-|-Val.</text>
        <dbReference type="EC" id="3.4.21.107"/>
    </reaction>
</comment>
<sequence length="512" mass="53664">MFSKLKQSWRNQRITATTLTIVAAICFALGLAFSSGSHWITPSAAQTLPAAPQAAAGPAPAGSSYPGSFAALAARLSPMVVNVKVIKVEKVGSFPSFTFPKGELPDGFRDFFNHFFQDMPRNQQQMPRIQGAGSGVIISTDGYVLTNNHVIEGAKEVTVTLSDHQEYKARIVGRDPKTDLAVLKIEGKGPFPAATLGDSDNLKVGDWVIAIGNPFGLNNTVTSGIVSAKGRVIGAGPYDNFIQTDASINPGNSGGPLFNMQGEVVGINTAIISQGQGIGFAIPVNTVKPLVPQLETKGSVTRGYLGVTIQSITPALAKALKLQDQKGALVADVTPNSPAAKAGVQRGDVIVAYNGKEIVDNHDLPALVAGTPVGEESTVTVLRNGQKMQLAIKVAELPSDRTAANATAPAGSMQPAQGKWGLELQDLTPQLANQLNIESEKGVAVVGVKPGSQADEAGIQQGDVILEVNQQPVTSVHEAIKKMDGPPAKDHLLLLVQRGHAKLFVPLENNIG</sequence>
<dbReference type="AlphaFoldDB" id="A0A7V6DQH9"/>
<evidence type="ECO:0000256" key="9">
    <source>
        <dbReference type="ARBA" id="ARBA00022764"/>
    </source>
</evidence>
<dbReference type="Pfam" id="PF17820">
    <property type="entry name" value="PDZ_6"/>
    <property type="match status" value="1"/>
</dbReference>
<dbReference type="SUPFAM" id="SSF50494">
    <property type="entry name" value="Trypsin-like serine proteases"/>
    <property type="match status" value="1"/>
</dbReference>
<evidence type="ECO:0000256" key="5">
    <source>
        <dbReference type="ARBA" id="ARBA00013958"/>
    </source>
</evidence>
<evidence type="ECO:0000256" key="3">
    <source>
        <dbReference type="ARBA" id="ARBA00010541"/>
    </source>
</evidence>
<dbReference type="CDD" id="cd10839">
    <property type="entry name" value="cpPDZ1_DegP-like"/>
    <property type="match status" value="1"/>
</dbReference>
<keyword evidence="12" id="KW-0346">Stress response</keyword>
<dbReference type="EC" id="3.4.21.107" evidence="4"/>
<dbReference type="InterPro" id="IPR036034">
    <property type="entry name" value="PDZ_sf"/>
</dbReference>
<evidence type="ECO:0000256" key="6">
    <source>
        <dbReference type="ARBA" id="ARBA00022670"/>
    </source>
</evidence>